<name>A0A0R2L1S4_9LACO</name>
<protein>
    <recommendedName>
        <fullName evidence="5">DUF2969 domain-containing protein</fullName>
    </recommendedName>
</protein>
<dbReference type="PATRIC" id="fig|348151.3.peg.2020"/>
<dbReference type="InterPro" id="IPR021351">
    <property type="entry name" value="DUF2969"/>
</dbReference>
<evidence type="ECO:0000313" key="2">
    <source>
        <dbReference type="EMBL" id="KRN95505.1"/>
    </source>
</evidence>
<dbReference type="Proteomes" id="UP000051139">
    <property type="component" value="Unassembled WGS sequence"/>
</dbReference>
<reference evidence="2 3" key="1">
    <citation type="journal article" date="2015" name="Genome Announc.">
        <title>Expanding the biotechnology potential of lactobacilli through comparative genomics of 213 strains and associated genera.</title>
        <authorList>
            <person name="Sun Z."/>
            <person name="Harris H.M."/>
            <person name="McCann A."/>
            <person name="Guo C."/>
            <person name="Argimon S."/>
            <person name="Zhang W."/>
            <person name="Yang X."/>
            <person name="Jeffery I.B."/>
            <person name="Cooney J.C."/>
            <person name="Kagawa T.F."/>
            <person name="Liu W."/>
            <person name="Song Y."/>
            <person name="Salvetti E."/>
            <person name="Wrobel A."/>
            <person name="Rasinkangas P."/>
            <person name="Parkhill J."/>
            <person name="Rea M.C."/>
            <person name="O'Sullivan O."/>
            <person name="Ritari J."/>
            <person name="Douillard F.P."/>
            <person name="Paul Ross R."/>
            <person name="Yang R."/>
            <person name="Briner A.E."/>
            <person name="Felis G.E."/>
            <person name="de Vos W.M."/>
            <person name="Barrangou R."/>
            <person name="Klaenhammer T.R."/>
            <person name="Caufield P.W."/>
            <person name="Cui Y."/>
            <person name="Zhang H."/>
            <person name="O'Toole P.W."/>
        </authorList>
    </citation>
    <scope>NUCLEOTIDE SEQUENCE [LARGE SCALE GENOMIC DNA]</scope>
    <source>
        <strain evidence="2 3">DSM 22696</strain>
    </source>
</reference>
<evidence type="ECO:0000313" key="4">
    <source>
        <dbReference type="Proteomes" id="UP000321429"/>
    </source>
</evidence>
<dbReference type="AlphaFoldDB" id="A0A0R2L1S4"/>
<accession>A0A0R2L1S4</accession>
<dbReference type="EMBL" id="JQCB01000008">
    <property type="protein sequence ID" value="KRN95505.1"/>
    <property type="molecule type" value="Genomic_DNA"/>
</dbReference>
<gene>
    <name evidence="2" type="ORF">IV55_GL001967</name>
    <name evidence="1" type="ORF">LSI01_10100</name>
</gene>
<evidence type="ECO:0008006" key="5">
    <source>
        <dbReference type="Google" id="ProtNLM"/>
    </source>
</evidence>
<dbReference type="Proteomes" id="UP000321429">
    <property type="component" value="Unassembled WGS sequence"/>
</dbReference>
<evidence type="ECO:0000313" key="1">
    <source>
        <dbReference type="EMBL" id="GEK28699.1"/>
    </source>
</evidence>
<comment type="caution">
    <text evidence="2">The sequence shown here is derived from an EMBL/GenBank/DDBJ whole genome shotgun (WGS) entry which is preliminary data.</text>
</comment>
<dbReference type="EMBL" id="BJUD01000015">
    <property type="protein sequence ID" value="GEK28699.1"/>
    <property type="molecule type" value="Genomic_DNA"/>
</dbReference>
<organism evidence="2 3">
    <name type="scientific">Furfurilactobacillus siliginis</name>
    <dbReference type="NCBI Taxonomy" id="348151"/>
    <lineage>
        <taxon>Bacteria</taxon>
        <taxon>Bacillati</taxon>
        <taxon>Bacillota</taxon>
        <taxon>Bacilli</taxon>
        <taxon>Lactobacillales</taxon>
        <taxon>Lactobacillaceae</taxon>
        <taxon>Furfurilactobacillus</taxon>
    </lineage>
</organism>
<sequence>MAKKDKTIPVTIDDVTVGDKTVAQITVNKQVIGQIEEQEADKKYLATLNDGQKFIAKSQEAALQAVLADYNLHG</sequence>
<dbReference type="STRING" id="348151.IV55_GL001967"/>
<keyword evidence="3" id="KW-1185">Reference proteome</keyword>
<dbReference type="RefSeq" id="WP_057810709.1">
    <property type="nucleotide sequence ID" value="NZ_BJUD01000015.1"/>
</dbReference>
<evidence type="ECO:0000313" key="3">
    <source>
        <dbReference type="Proteomes" id="UP000051139"/>
    </source>
</evidence>
<dbReference type="Pfam" id="PF11184">
    <property type="entry name" value="DUF2969"/>
    <property type="match status" value="1"/>
</dbReference>
<proteinExistence type="predicted"/>
<reference evidence="1 4" key="2">
    <citation type="submission" date="2019-07" db="EMBL/GenBank/DDBJ databases">
        <title>Whole genome shotgun sequence of Lactobacillus siliginis NBRC 101315.</title>
        <authorList>
            <person name="Hosoyama A."/>
            <person name="Uohara A."/>
            <person name="Ohji S."/>
            <person name="Ichikawa N."/>
        </authorList>
    </citation>
    <scope>NUCLEOTIDE SEQUENCE [LARGE SCALE GENOMIC DNA]</scope>
    <source>
        <strain evidence="1 4">NBRC 101315</strain>
    </source>
</reference>